<dbReference type="KEGG" id="acan:ACA1_156200"/>
<gene>
    <name evidence="3" type="ORF">ACA1_156200</name>
</gene>
<dbReference type="GeneID" id="14913059"/>
<reference evidence="3 4" key="1">
    <citation type="journal article" date="2013" name="Genome Biol.">
        <title>Genome of Acanthamoeba castellanii highlights extensive lateral gene transfer and early evolution of tyrosine kinase signaling.</title>
        <authorList>
            <person name="Clarke M."/>
            <person name="Lohan A.J."/>
            <person name="Liu B."/>
            <person name="Lagkouvardos I."/>
            <person name="Roy S."/>
            <person name="Zafar N."/>
            <person name="Bertelli C."/>
            <person name="Schilde C."/>
            <person name="Kianianmomeni A."/>
            <person name="Burglin T.R."/>
            <person name="Frech C."/>
            <person name="Turcotte B."/>
            <person name="Kopec K.O."/>
            <person name="Synnott J.M."/>
            <person name="Choo C."/>
            <person name="Paponov I."/>
            <person name="Finkler A."/>
            <person name="Soon Heng Tan C."/>
            <person name="Hutchins A.P."/>
            <person name="Weinmeier T."/>
            <person name="Rattei T."/>
            <person name="Chu J.S."/>
            <person name="Gimenez G."/>
            <person name="Irimia M."/>
            <person name="Rigden D.J."/>
            <person name="Fitzpatrick D.A."/>
            <person name="Lorenzo-Morales J."/>
            <person name="Bateman A."/>
            <person name="Chiu C.H."/>
            <person name="Tang P."/>
            <person name="Hegemann P."/>
            <person name="Fromm H."/>
            <person name="Raoult D."/>
            <person name="Greub G."/>
            <person name="Miranda-Saavedra D."/>
            <person name="Chen N."/>
            <person name="Nash P."/>
            <person name="Ginger M.L."/>
            <person name="Horn M."/>
            <person name="Schaap P."/>
            <person name="Caler L."/>
            <person name="Loftus B."/>
        </authorList>
    </citation>
    <scope>NUCLEOTIDE SEQUENCE [LARGE SCALE GENOMIC DNA]</scope>
    <source>
        <strain evidence="3 4">Neff</strain>
    </source>
</reference>
<feature type="compositionally biased region" description="Basic and acidic residues" evidence="2">
    <location>
        <begin position="61"/>
        <end position="70"/>
    </location>
</feature>
<feature type="compositionally biased region" description="Acidic residues" evidence="2">
    <location>
        <begin position="426"/>
        <end position="440"/>
    </location>
</feature>
<dbReference type="VEuPathDB" id="AmoebaDB:ACA1_156200"/>
<dbReference type="Gene3D" id="3.40.50.150">
    <property type="entry name" value="Vaccinia Virus protein VP39"/>
    <property type="match status" value="1"/>
</dbReference>
<feature type="compositionally biased region" description="Acidic residues" evidence="2">
    <location>
        <begin position="71"/>
        <end position="81"/>
    </location>
</feature>
<accession>L8GIE8</accession>
<dbReference type="PANTHER" id="PTHR12829">
    <property type="entry name" value="N6-ADENOSINE-METHYLTRANSFERASE"/>
    <property type="match status" value="1"/>
</dbReference>
<dbReference type="GO" id="GO:0003676">
    <property type="term" value="F:nucleic acid binding"/>
    <property type="evidence" value="ECO:0007669"/>
    <property type="project" value="InterPro"/>
</dbReference>
<dbReference type="PROSITE" id="PS51257">
    <property type="entry name" value="PROKAR_LIPOPROTEIN"/>
    <property type="match status" value="1"/>
</dbReference>
<dbReference type="OrthoDB" id="426718at2759"/>
<organism evidence="3 4">
    <name type="scientific">Acanthamoeba castellanii (strain ATCC 30010 / Neff)</name>
    <dbReference type="NCBI Taxonomy" id="1257118"/>
    <lineage>
        <taxon>Eukaryota</taxon>
        <taxon>Amoebozoa</taxon>
        <taxon>Discosea</taxon>
        <taxon>Longamoebia</taxon>
        <taxon>Centramoebida</taxon>
        <taxon>Acanthamoebidae</taxon>
        <taxon>Acanthamoeba</taxon>
    </lineage>
</organism>
<dbReference type="PANTHER" id="PTHR12829:SF8">
    <property type="entry name" value="CHROMOSOME UNDETERMINED SCAFFOLD_82, WHOLE GENOME SHOTGUN SEQUENCE"/>
    <property type="match status" value="1"/>
</dbReference>
<feature type="compositionally biased region" description="Basic and acidic residues" evidence="2">
    <location>
        <begin position="416"/>
        <end position="425"/>
    </location>
</feature>
<dbReference type="RefSeq" id="XP_004334541.1">
    <property type="nucleotide sequence ID" value="XM_004334493.1"/>
</dbReference>
<feature type="region of interest" description="Disordered" evidence="2">
    <location>
        <begin position="37"/>
        <end position="81"/>
    </location>
</feature>
<proteinExistence type="inferred from homology"/>
<dbReference type="Pfam" id="PF05063">
    <property type="entry name" value="MT-A70"/>
    <property type="match status" value="1"/>
</dbReference>
<comment type="similarity">
    <text evidence="1">Belongs to the MT-A70-like family.</text>
</comment>
<evidence type="ECO:0000313" key="4">
    <source>
        <dbReference type="Proteomes" id="UP000011083"/>
    </source>
</evidence>
<name>L8GIE8_ACACF</name>
<dbReference type="STRING" id="1257118.L8GIE8"/>
<dbReference type="AlphaFoldDB" id="L8GIE8"/>
<dbReference type="EMBL" id="KB008109">
    <property type="protein sequence ID" value="ELR12528.1"/>
    <property type="molecule type" value="Genomic_DNA"/>
</dbReference>
<dbReference type="SUPFAM" id="SSF53335">
    <property type="entry name" value="S-adenosyl-L-methionine-dependent methyltransferases"/>
    <property type="match status" value="1"/>
</dbReference>
<evidence type="ECO:0000256" key="1">
    <source>
        <dbReference type="PROSITE-ProRule" id="PRU00489"/>
    </source>
</evidence>
<evidence type="ECO:0000313" key="3">
    <source>
        <dbReference type="EMBL" id="ELR12528.1"/>
    </source>
</evidence>
<evidence type="ECO:0000256" key="2">
    <source>
        <dbReference type="SAM" id="MobiDB-lite"/>
    </source>
</evidence>
<dbReference type="Proteomes" id="UP000011083">
    <property type="component" value="Unassembled WGS sequence"/>
</dbReference>
<dbReference type="GO" id="GO:0008168">
    <property type="term" value="F:methyltransferase activity"/>
    <property type="evidence" value="ECO:0007669"/>
    <property type="project" value="InterPro"/>
</dbReference>
<dbReference type="InterPro" id="IPR002052">
    <property type="entry name" value="DNA_methylase_N6_adenine_CS"/>
</dbReference>
<keyword evidence="4" id="KW-1185">Reference proteome</keyword>
<dbReference type="PROSITE" id="PS00092">
    <property type="entry name" value="N6_MTASE"/>
    <property type="match status" value="1"/>
</dbReference>
<sequence>MVAKRGRPQPTVASFIAACDEAAPRETIVLDTDEEAFEADHRGAVHSAKKRNAAAEDGGDETERRGHNNESEADGSIDDPVEENMFVYAAQDEDDAGVTTTTTTTTATSSFKRPQSNVWKNFIVGDTTEPLHGHRKARATAGRGRALKGKQLDLSHFIPGVKPAPAVVEAEDNKSLIDKTVIPRPIPRSWAKAVQPFDYEAARGQKAIPGSRYVEATIEELELEKLGSFEAILMDPPWDLSPRASASDKARQCHQLVPKRGKNGERLISPEELGKWPVTDKLIPKGFLFIWTEKELIPRVLTMAQKWGFHYVENFAWVKFDVNNKIHTEDYAYFRKSKLTLLMLRKPGDIELRHQRNPDVKFDFVRKGRERLPFVFDIIETLLPTAKYNPKTGKGKMLQLWCLPQERRSGWTSVHLSDESAHDDESPVELEYVESPSSEE</sequence>
<dbReference type="GO" id="GO:0005634">
    <property type="term" value="C:nucleus"/>
    <property type="evidence" value="ECO:0007669"/>
    <property type="project" value="TreeGrafter"/>
</dbReference>
<dbReference type="InterPro" id="IPR029063">
    <property type="entry name" value="SAM-dependent_MTases_sf"/>
</dbReference>
<dbReference type="GO" id="GO:0036396">
    <property type="term" value="C:RNA N6-methyladenosine methyltransferase complex"/>
    <property type="evidence" value="ECO:0007669"/>
    <property type="project" value="TreeGrafter"/>
</dbReference>
<feature type="region of interest" description="Disordered" evidence="2">
    <location>
        <begin position="414"/>
        <end position="440"/>
    </location>
</feature>
<dbReference type="PROSITE" id="PS51143">
    <property type="entry name" value="MT_A70"/>
    <property type="match status" value="1"/>
</dbReference>
<dbReference type="InterPro" id="IPR007757">
    <property type="entry name" value="MT-A70-like"/>
</dbReference>
<dbReference type="GO" id="GO:0032259">
    <property type="term" value="P:methylation"/>
    <property type="evidence" value="ECO:0007669"/>
    <property type="project" value="InterPro"/>
</dbReference>
<protein>
    <submittedName>
        <fullName evidence="3">MT-A70 protein</fullName>
    </submittedName>
</protein>